<comment type="caution">
    <text evidence="1">The sequence shown here is derived from an EMBL/GenBank/DDBJ whole genome shotgun (WGS) entry which is preliminary data.</text>
</comment>
<evidence type="ECO:0000313" key="2">
    <source>
        <dbReference type="Proteomes" id="UP000247702"/>
    </source>
</evidence>
<protein>
    <submittedName>
        <fullName evidence="1">Uncharacterized protein</fullName>
    </submittedName>
</protein>
<proteinExistence type="predicted"/>
<sequence>MTKLPNTPNKSTDLPYQEDLHHVQKETQGLTLPKVTLTLDGNIFSTGQAYVTLSKCPNVGISHLDSPLSWPILM</sequence>
<dbReference type="EMBL" id="BEXD01002417">
    <property type="protein sequence ID" value="GBB98222.1"/>
    <property type="molecule type" value="Genomic_DNA"/>
</dbReference>
<reference evidence="1 2" key="1">
    <citation type="submission" date="2017-11" db="EMBL/GenBank/DDBJ databases">
        <title>The genome of Rhizophagus clarus HR1 reveals common genetic basis of auxotrophy among arbuscular mycorrhizal fungi.</title>
        <authorList>
            <person name="Kobayashi Y."/>
        </authorList>
    </citation>
    <scope>NUCLEOTIDE SEQUENCE [LARGE SCALE GENOMIC DNA]</scope>
    <source>
        <strain evidence="1 2">HR1</strain>
    </source>
</reference>
<gene>
    <name evidence="1" type="ORF">RclHR1_31730001</name>
</gene>
<keyword evidence="2" id="KW-1185">Reference proteome</keyword>
<evidence type="ECO:0000313" key="1">
    <source>
        <dbReference type="EMBL" id="GBB98222.1"/>
    </source>
</evidence>
<accession>A0A2Z6RB59</accession>
<dbReference type="Proteomes" id="UP000247702">
    <property type="component" value="Unassembled WGS sequence"/>
</dbReference>
<name>A0A2Z6RB59_9GLOM</name>
<organism evidence="1 2">
    <name type="scientific">Rhizophagus clarus</name>
    <dbReference type="NCBI Taxonomy" id="94130"/>
    <lineage>
        <taxon>Eukaryota</taxon>
        <taxon>Fungi</taxon>
        <taxon>Fungi incertae sedis</taxon>
        <taxon>Mucoromycota</taxon>
        <taxon>Glomeromycotina</taxon>
        <taxon>Glomeromycetes</taxon>
        <taxon>Glomerales</taxon>
        <taxon>Glomeraceae</taxon>
        <taxon>Rhizophagus</taxon>
    </lineage>
</organism>
<dbReference type="AlphaFoldDB" id="A0A2Z6RB59"/>